<dbReference type="STRING" id="999894.TDIS_0890"/>
<dbReference type="InterPro" id="IPR036291">
    <property type="entry name" value="NAD(P)-bd_dom_sf"/>
</dbReference>
<name>A0A179D4E7_9BACT</name>
<dbReference type="Gene3D" id="3.30.470.20">
    <property type="entry name" value="ATP-grasp fold, B domain"/>
    <property type="match status" value="1"/>
</dbReference>
<dbReference type="Pfam" id="PF13302">
    <property type="entry name" value="Acetyltransf_3"/>
    <property type="match status" value="1"/>
</dbReference>
<dbReference type="OrthoDB" id="9807426at2"/>
<protein>
    <submittedName>
        <fullName evidence="5">Putative acetyl-CoA synthetase</fullName>
    </submittedName>
</protein>
<dbReference type="SUPFAM" id="SSF55729">
    <property type="entry name" value="Acyl-CoA N-acyltransferases (Nat)"/>
    <property type="match status" value="1"/>
</dbReference>
<dbReference type="PROSITE" id="PS51186">
    <property type="entry name" value="GNAT"/>
    <property type="match status" value="1"/>
</dbReference>
<evidence type="ECO:0000256" key="2">
    <source>
        <dbReference type="ARBA" id="ARBA00022741"/>
    </source>
</evidence>
<feature type="domain" description="N-acetyltransferase" evidence="4">
    <location>
        <begin position="663"/>
        <end position="817"/>
    </location>
</feature>
<gene>
    <name evidence="5" type="ORF">TDIS_0890</name>
</gene>
<keyword evidence="3" id="KW-0067">ATP-binding</keyword>
<dbReference type="Pfam" id="PF13607">
    <property type="entry name" value="Succ_CoA_lig"/>
    <property type="match status" value="1"/>
</dbReference>
<dbReference type="AlphaFoldDB" id="A0A179D4E7"/>
<dbReference type="RefSeq" id="WP_068669726.1">
    <property type="nucleotide sequence ID" value="NZ_LWLG01000004.1"/>
</dbReference>
<keyword evidence="1" id="KW-0436">Ligase</keyword>
<dbReference type="GO" id="GO:0016747">
    <property type="term" value="F:acyltransferase activity, transferring groups other than amino-acyl groups"/>
    <property type="evidence" value="ECO:0007669"/>
    <property type="project" value="InterPro"/>
</dbReference>
<dbReference type="PANTHER" id="PTHR43334:SF1">
    <property type="entry name" value="3-HYDROXYPROPIONATE--COA LIGASE [ADP-FORMING]"/>
    <property type="match status" value="1"/>
</dbReference>
<dbReference type="PANTHER" id="PTHR43334">
    <property type="entry name" value="ACETATE--COA LIGASE [ADP-FORMING]"/>
    <property type="match status" value="1"/>
</dbReference>
<dbReference type="InterPro" id="IPR051538">
    <property type="entry name" value="Acyl-CoA_Synth/Transferase"/>
</dbReference>
<dbReference type="Gene3D" id="3.40.50.720">
    <property type="entry name" value="NAD(P)-binding Rossmann-like Domain"/>
    <property type="match status" value="1"/>
</dbReference>
<evidence type="ECO:0000259" key="4">
    <source>
        <dbReference type="PROSITE" id="PS51186"/>
    </source>
</evidence>
<dbReference type="InterPro" id="IPR032875">
    <property type="entry name" value="Succ_CoA_lig_flav_dom"/>
</dbReference>
<evidence type="ECO:0000256" key="1">
    <source>
        <dbReference type="ARBA" id="ARBA00022598"/>
    </source>
</evidence>
<proteinExistence type="predicted"/>
<dbReference type="GO" id="GO:0043758">
    <property type="term" value="F:acetate-CoA ligase (ADP-forming) activity"/>
    <property type="evidence" value="ECO:0007669"/>
    <property type="project" value="InterPro"/>
</dbReference>
<dbReference type="CDD" id="cd04301">
    <property type="entry name" value="NAT_SF"/>
    <property type="match status" value="1"/>
</dbReference>
<dbReference type="SUPFAM" id="SSF51735">
    <property type="entry name" value="NAD(P)-binding Rossmann-fold domains"/>
    <property type="match status" value="1"/>
</dbReference>
<dbReference type="EMBL" id="LWLG01000004">
    <property type="protein sequence ID" value="OAQ20964.1"/>
    <property type="molecule type" value="Genomic_DNA"/>
</dbReference>
<dbReference type="GO" id="GO:0005524">
    <property type="term" value="F:ATP binding"/>
    <property type="evidence" value="ECO:0007669"/>
    <property type="project" value="UniProtKB-KW"/>
</dbReference>
<dbReference type="InterPro" id="IPR016102">
    <property type="entry name" value="Succinyl-CoA_synth-like"/>
</dbReference>
<dbReference type="InterPro" id="IPR000182">
    <property type="entry name" value="GNAT_dom"/>
</dbReference>
<dbReference type="Proteomes" id="UP000078390">
    <property type="component" value="Unassembled WGS sequence"/>
</dbReference>
<organism evidence="5 6">
    <name type="scientific">Thermosulfurimonas dismutans</name>
    <dbReference type="NCBI Taxonomy" id="999894"/>
    <lineage>
        <taxon>Bacteria</taxon>
        <taxon>Pseudomonadati</taxon>
        <taxon>Thermodesulfobacteriota</taxon>
        <taxon>Thermodesulfobacteria</taxon>
        <taxon>Thermodesulfobacteriales</taxon>
        <taxon>Thermodesulfobacteriaceae</taxon>
        <taxon>Thermosulfurimonas</taxon>
    </lineage>
</organism>
<keyword evidence="2" id="KW-0547">Nucleotide-binding</keyword>
<dbReference type="Gene3D" id="3.40.630.30">
    <property type="match status" value="1"/>
</dbReference>
<reference evidence="5 6" key="1">
    <citation type="submission" date="2016-04" db="EMBL/GenBank/DDBJ databases">
        <title>Genome analysis of Thermosulfurimonas dismutans, the first thermophilic sulfur-disproportionating bacterium of the phylum Thermodesulfobacteria.</title>
        <authorList>
            <person name="Mardanov A.V."/>
            <person name="Beletsky A.V."/>
            <person name="Kadnikov V.V."/>
            <person name="Slobodkin A.I."/>
            <person name="Ravin N.V."/>
        </authorList>
    </citation>
    <scope>NUCLEOTIDE SEQUENCE [LARGE SCALE GENOMIC DNA]</scope>
    <source>
        <strain evidence="5 6">S95</strain>
    </source>
</reference>
<dbReference type="Pfam" id="PF13549">
    <property type="entry name" value="ATP-grasp_5"/>
    <property type="match status" value="1"/>
</dbReference>
<sequence>MSVYNLDFLFKPKRIAIFDVKPEESSLGSQIFKNLILQGFKGGVYPISEQEESIFGIEPYPDLASLPRPVDLAILAGEPENWWSQLKACAANNVKAVVILGLDFSARTENPSAFMEKIAQFAHERKIRVLGPNTLGFICPRLRLNASLFPGSLTPGNLAFLSDSATLAYAILDWAEEKKVGFSLFASLGEKADVDLSDLIDYLTLDPYTKAIVAYIKNLKSGRKFIRAARAFARNKPIVVVKGKKLGSSQNAEETLSLLAQENLVYDAAFKRAGVVQVEEILELFYLAESLSKQPRPKGPRLVIISNAGGPAMIAAEYLQRLGGTLARLSPETTKTLHELLGREIQNPIDLLSSAPPHLFRETLKTCLKDSEVDGALAIFTPSLEAPVEDFAWSIVRAHKEIHWKPVLASLMGENRVLEGRRILAKEGIPNFVSPTEAVKSFVYMYRYDHNLRLISETPGTILEDFSPDKTLVNSIIEKATKENRLILTFEEAASILQAYGIIGRYNNLSDIPVSFFLGTTRDPSFGATILFGLGGFLLEPERDYAIGLPPLNQTLARRLLEETKIYWHLKKNLKVPLSFLEELLVRFSHLIVDFPEIKEVFIPALEISRDEIKAPKAEILLDEIAFKRTDFKKGYFCPTHLAICPYPSHFIFEASLKDGTPIFIRPIKPEDEPLMAELFYTLSEETIRFRFHQIKKSISHEELVRYCQIDYDREMALVAVQKENGREKIIGVVRLNKYPDEETAEMAVVVGDPWQGKGLGKILSEKMLSVARDMYLKRIRMHILKENEKMLTLAQKLGFKPVDLEEDIVRVEKILN</sequence>
<dbReference type="Pfam" id="PF13380">
    <property type="entry name" value="CoA_binding_2"/>
    <property type="match status" value="1"/>
</dbReference>
<dbReference type="Pfam" id="PF19045">
    <property type="entry name" value="Ligase_CoA_2"/>
    <property type="match status" value="1"/>
</dbReference>
<dbReference type="InterPro" id="IPR016181">
    <property type="entry name" value="Acyl_CoA_acyltransferase"/>
</dbReference>
<comment type="caution">
    <text evidence="5">The sequence shown here is derived from an EMBL/GenBank/DDBJ whole genome shotgun (WGS) entry which is preliminary data.</text>
</comment>
<evidence type="ECO:0000313" key="6">
    <source>
        <dbReference type="Proteomes" id="UP000078390"/>
    </source>
</evidence>
<dbReference type="SUPFAM" id="SSF52210">
    <property type="entry name" value="Succinyl-CoA synthetase domains"/>
    <property type="match status" value="2"/>
</dbReference>
<dbReference type="PATRIC" id="fig|999894.6.peg.886"/>
<keyword evidence="6" id="KW-1185">Reference proteome</keyword>
<dbReference type="Gene3D" id="3.40.50.261">
    <property type="entry name" value="Succinyl-CoA synthetase domains"/>
    <property type="match status" value="2"/>
</dbReference>
<dbReference type="InterPro" id="IPR003781">
    <property type="entry name" value="CoA-bd"/>
</dbReference>
<accession>A0A179D4E7</accession>
<dbReference type="SMART" id="SM00881">
    <property type="entry name" value="CoA_binding"/>
    <property type="match status" value="1"/>
</dbReference>
<dbReference type="InterPro" id="IPR043938">
    <property type="entry name" value="Ligase_CoA_dom"/>
</dbReference>
<evidence type="ECO:0000256" key="3">
    <source>
        <dbReference type="ARBA" id="ARBA00022840"/>
    </source>
</evidence>
<evidence type="ECO:0000313" key="5">
    <source>
        <dbReference type="EMBL" id="OAQ20964.1"/>
    </source>
</evidence>